<dbReference type="Gene3D" id="1.10.510.10">
    <property type="entry name" value="Transferase(Phosphotransferase) domain 1"/>
    <property type="match status" value="1"/>
</dbReference>
<keyword evidence="4" id="KW-1185">Reference proteome</keyword>
<dbReference type="AlphaFoldDB" id="A0AAV5A713"/>
<feature type="domain" description="Fungal-type protein kinase" evidence="2">
    <location>
        <begin position="371"/>
        <end position="593"/>
    </location>
</feature>
<dbReference type="InterPro" id="IPR011009">
    <property type="entry name" value="Kinase-like_dom_sf"/>
</dbReference>
<accession>A0AAV5A713</accession>
<evidence type="ECO:0000313" key="4">
    <source>
        <dbReference type="Proteomes" id="UP001050691"/>
    </source>
</evidence>
<dbReference type="EMBL" id="BPWL01000003">
    <property type="protein sequence ID" value="GJJ09008.1"/>
    <property type="molecule type" value="Genomic_DNA"/>
</dbReference>
<protein>
    <recommendedName>
        <fullName evidence="2">Fungal-type protein kinase domain-containing protein</fullName>
    </recommendedName>
</protein>
<evidence type="ECO:0000259" key="2">
    <source>
        <dbReference type="Pfam" id="PF17667"/>
    </source>
</evidence>
<organism evidence="3 4">
    <name type="scientific">Clathrus columnatus</name>
    <dbReference type="NCBI Taxonomy" id="1419009"/>
    <lineage>
        <taxon>Eukaryota</taxon>
        <taxon>Fungi</taxon>
        <taxon>Dikarya</taxon>
        <taxon>Basidiomycota</taxon>
        <taxon>Agaricomycotina</taxon>
        <taxon>Agaricomycetes</taxon>
        <taxon>Phallomycetidae</taxon>
        <taxon>Phallales</taxon>
        <taxon>Clathraceae</taxon>
        <taxon>Clathrus</taxon>
    </lineage>
</organism>
<feature type="region of interest" description="Disordered" evidence="1">
    <location>
        <begin position="1"/>
        <end position="34"/>
    </location>
</feature>
<sequence>MSSPHCFSHSTPLKSSQRTGDSKPSATATEERSRMNIPKPYCNFVNDYLLPWERAPILTQRIKQDGSLQDVLGGLIPKQAEMKMYEPLTRLFNTIAGMISNELDPKGEPMVFYLSHNLPPAGQSRQEDHSLKPDLHILPPKDVFTKVTRFDKDKNLRIPWSTLESFVEVKVEDNWDHRQAIDYLETLLQYRPDKIYALGMQCNQNSYCFYYGDACIQRMSPNFSWKEDLNELVLFIYSLRYGYQEQVGRDKTYTLHDINWQDIKATPTWHISSNPSTTNEVRPMFARKGKTGRRTWLGIGRELSHSTPLTAVASKSKIRIVKDMWRDERRRFVECELLDLIHEEVFVPGVVRHIRAEPVEKLTVYDTEDGSRIKDRVILASTGLRLSACESVLEFLKVMYDLVETHEQVLNRGVLHRDLSWFNVLCKPEHFITNGQDNNKHPTISKSQGSKHPTIAELLDKSGGVNDPLCLLTDFDNACRTEGKVPTGATERTGTPMFMACELLYGQKVYEMLYTDPVPPVNSNQFDLEGDVLEAYLRVYGQTRYDAYNEDLISYLSGVKESEGIHPYVAGDFSLSHQPHHDMESVYWIIIWFLTKAWPTGFDPDLGTFGRNSHSTLRRTMLDREANTDPDDAMTLLRKSREGWKMTLHAAYEGLSEMLSGMGQYLCMRWSRFPNIFPLHCHEAFKRLLLKQIFRMTVEDKPIPIQGPRPPPLIVTDKEKRSDKPGTSRQSRKSQKRRSSTLVESGPPHKKQRRRRQLTTREVASEEDGAEELETEENFVPEDPIAEDETASAENALVDKFRDNLANDGKWFL</sequence>
<name>A0AAV5A713_9AGAM</name>
<feature type="compositionally biased region" description="Basic residues" evidence="1">
    <location>
        <begin position="748"/>
        <end position="758"/>
    </location>
</feature>
<feature type="compositionally biased region" description="Basic residues" evidence="1">
    <location>
        <begin position="730"/>
        <end position="739"/>
    </location>
</feature>
<gene>
    <name evidence="3" type="ORF">Clacol_003229</name>
</gene>
<dbReference type="PANTHER" id="PTHR38248">
    <property type="entry name" value="FUNK1 6"/>
    <property type="match status" value="1"/>
</dbReference>
<feature type="region of interest" description="Disordered" evidence="1">
    <location>
        <begin position="701"/>
        <end position="789"/>
    </location>
</feature>
<evidence type="ECO:0000256" key="1">
    <source>
        <dbReference type="SAM" id="MobiDB-lite"/>
    </source>
</evidence>
<dbReference type="PANTHER" id="PTHR38248:SF2">
    <property type="entry name" value="FUNK1 11"/>
    <property type="match status" value="1"/>
</dbReference>
<dbReference type="Pfam" id="PF17667">
    <property type="entry name" value="Pkinase_fungal"/>
    <property type="match status" value="2"/>
</dbReference>
<feature type="domain" description="Fungal-type protein kinase" evidence="2">
    <location>
        <begin position="150"/>
        <end position="362"/>
    </location>
</feature>
<comment type="caution">
    <text evidence="3">The sequence shown here is derived from an EMBL/GenBank/DDBJ whole genome shotgun (WGS) entry which is preliminary data.</text>
</comment>
<proteinExistence type="predicted"/>
<feature type="compositionally biased region" description="Polar residues" evidence="1">
    <location>
        <begin position="1"/>
        <end position="28"/>
    </location>
</feature>
<dbReference type="Proteomes" id="UP001050691">
    <property type="component" value="Unassembled WGS sequence"/>
</dbReference>
<evidence type="ECO:0000313" key="3">
    <source>
        <dbReference type="EMBL" id="GJJ09008.1"/>
    </source>
</evidence>
<dbReference type="InterPro" id="IPR040976">
    <property type="entry name" value="Pkinase_fungal"/>
</dbReference>
<dbReference type="SUPFAM" id="SSF56112">
    <property type="entry name" value="Protein kinase-like (PK-like)"/>
    <property type="match status" value="1"/>
</dbReference>
<feature type="compositionally biased region" description="Acidic residues" evidence="1">
    <location>
        <begin position="765"/>
        <end position="789"/>
    </location>
</feature>
<feature type="compositionally biased region" description="Basic and acidic residues" evidence="1">
    <location>
        <begin position="716"/>
        <end position="726"/>
    </location>
</feature>
<reference evidence="3" key="1">
    <citation type="submission" date="2021-10" db="EMBL/GenBank/DDBJ databases">
        <title>De novo Genome Assembly of Clathrus columnatus (Basidiomycota, Fungi) Using Illumina and Nanopore Sequence Data.</title>
        <authorList>
            <person name="Ogiso-Tanaka E."/>
            <person name="Itagaki H."/>
            <person name="Hosoya T."/>
            <person name="Hosaka K."/>
        </authorList>
    </citation>
    <scope>NUCLEOTIDE SEQUENCE</scope>
    <source>
        <strain evidence="3">MO-923</strain>
    </source>
</reference>